<feature type="chain" id="PRO_5003119637" description="Lipoprotein" evidence="1">
    <location>
        <begin position="20"/>
        <end position="118"/>
    </location>
</feature>
<keyword evidence="2" id="KW-0614">Plasmid</keyword>
<dbReference type="RefSeq" id="WP_013208788.1">
    <property type="nucleotide sequence ID" value="NC_014309.1"/>
</dbReference>
<dbReference type="EMBL" id="FP885907">
    <property type="protein sequence ID" value="CBJ54314.1"/>
    <property type="molecule type" value="Genomic_DNA"/>
</dbReference>
<evidence type="ECO:0000256" key="1">
    <source>
        <dbReference type="SAM" id="SignalP"/>
    </source>
</evidence>
<gene>
    <name evidence="2" type="ORF">RCFBP_mp30228</name>
</gene>
<dbReference type="AlphaFoldDB" id="D8P5X8"/>
<protein>
    <recommendedName>
        <fullName evidence="3">Lipoprotein</fullName>
    </recommendedName>
</protein>
<evidence type="ECO:0000313" key="2">
    <source>
        <dbReference type="EMBL" id="CBJ54314.1"/>
    </source>
</evidence>
<proteinExistence type="predicted"/>
<name>D8P5X8_RALSL</name>
<geneLocation type="plasmid" evidence="2">
    <name>RCFBPv3_mp</name>
</geneLocation>
<feature type="signal peptide" evidence="1">
    <location>
        <begin position="1"/>
        <end position="19"/>
    </location>
</feature>
<organism evidence="2">
    <name type="scientific">Ralstonia solanacearum CFBP2957</name>
    <dbReference type="NCBI Taxonomy" id="859656"/>
    <lineage>
        <taxon>Bacteria</taxon>
        <taxon>Pseudomonadati</taxon>
        <taxon>Pseudomonadota</taxon>
        <taxon>Betaproteobacteria</taxon>
        <taxon>Burkholderiales</taxon>
        <taxon>Burkholderiaceae</taxon>
        <taxon>Ralstonia</taxon>
        <taxon>Ralstonia solanacearum species complex</taxon>
    </lineage>
</organism>
<sequence length="118" mass="12553">MKRTVVVVFALIACTQSYAGWFESATFDGCVLDKMPGVSNALAAKLVLASCVSFARANSGSGRGFFAKYASGADCFADKGKSVGDQLGVTYVFAACHQLYDRPELDPSKIVPDEPRSK</sequence>
<accession>D8P5X8</accession>
<keyword evidence="1" id="KW-0732">Signal</keyword>
<evidence type="ECO:0008006" key="3">
    <source>
        <dbReference type="Google" id="ProtNLM"/>
    </source>
</evidence>
<reference evidence="2" key="1">
    <citation type="journal article" date="2010" name="BMC Genomics">
        <title>Genomes of three tomato pathogens within the Ralstonia solanacearum species complex reveal significant evolutionary divergence.</title>
        <authorList>
            <person name="Remenant B."/>
            <person name="Coupat-Goutaland B."/>
            <person name="Guidot A."/>
            <person name="Cellier G."/>
            <person name="Wicker E."/>
            <person name="Allen C."/>
            <person name="Fegan M."/>
            <person name="Pruvost O."/>
            <person name="Elbaz M."/>
            <person name="Calteau A."/>
            <person name="Salvignol G."/>
            <person name="Mornico D."/>
            <person name="Mangenot S."/>
            <person name="Barbe V."/>
            <person name="Medigue C."/>
            <person name="Prior P."/>
        </authorList>
    </citation>
    <scope>NUCLEOTIDE SEQUENCE [LARGE SCALE GENOMIC DNA]</scope>
    <source>
        <strain evidence="2">CFBP2957</strain>
        <plasmid evidence="2">RCFBPv3_mp</plasmid>
    </source>
</reference>
<reference evidence="2" key="2">
    <citation type="submission" date="2010-02" db="EMBL/GenBank/DDBJ databases">
        <authorList>
            <person name="Genoscope - CEA"/>
        </authorList>
    </citation>
    <scope>NUCLEOTIDE SEQUENCE</scope>
    <source>
        <strain evidence="2">CFBP2957</strain>
        <plasmid evidence="2">RCFBPv3_mp</plasmid>
    </source>
</reference>